<organism evidence="1 2">
    <name type="scientific">Devosia ginsengisoli</name>
    <dbReference type="NCBI Taxonomy" id="400770"/>
    <lineage>
        <taxon>Bacteria</taxon>
        <taxon>Pseudomonadati</taxon>
        <taxon>Pseudomonadota</taxon>
        <taxon>Alphaproteobacteria</taxon>
        <taxon>Hyphomicrobiales</taxon>
        <taxon>Devosiaceae</taxon>
        <taxon>Devosia</taxon>
    </lineage>
</organism>
<sequence>MTEITEEMVETVARALCRNKYLAGHAADAVEWLVDRDWRGYASDARAALTAAFASRPSQGGEWVMAEAIIDHYYDMLPGDVAMPARCEPEPGTTAAHIKWMLNQIGTMRDQSKAMRWLGFIQGILIERGYTTVTREREFTRPYFSASPSPYGVEARPTGHFCIVHDGFAGDVIGHYTTREGKPGVVLQQDGTRVVHVYGEKWLTKDQSNG</sequence>
<proteinExistence type="predicted"/>
<dbReference type="Proteomes" id="UP000315364">
    <property type="component" value="Chromosome"/>
</dbReference>
<reference evidence="1 2" key="1">
    <citation type="submission" date="2019-07" db="EMBL/GenBank/DDBJ databases">
        <title>Full genome sequence of Devosia sp. Gsoil 520.</title>
        <authorList>
            <person name="Im W.-T."/>
        </authorList>
    </citation>
    <scope>NUCLEOTIDE SEQUENCE [LARGE SCALE GENOMIC DNA]</scope>
    <source>
        <strain evidence="1 2">Gsoil 520</strain>
    </source>
</reference>
<dbReference type="KEGG" id="dea:FPZ08_07245"/>
<evidence type="ECO:0000313" key="2">
    <source>
        <dbReference type="Proteomes" id="UP000315364"/>
    </source>
</evidence>
<name>A0A5B8LSD3_9HYPH</name>
<dbReference type="OrthoDB" id="8457206at2"/>
<dbReference type="RefSeq" id="WP_146289351.1">
    <property type="nucleotide sequence ID" value="NZ_CP042304.1"/>
</dbReference>
<protein>
    <submittedName>
        <fullName evidence="1">Uncharacterized protein</fullName>
    </submittedName>
</protein>
<accession>A0A5B8LSD3</accession>
<dbReference type="AlphaFoldDB" id="A0A5B8LSD3"/>
<gene>
    <name evidence="1" type="ORF">FPZ08_07245</name>
</gene>
<keyword evidence="2" id="KW-1185">Reference proteome</keyword>
<dbReference type="EMBL" id="CP042304">
    <property type="protein sequence ID" value="QDZ10564.1"/>
    <property type="molecule type" value="Genomic_DNA"/>
</dbReference>
<evidence type="ECO:0000313" key="1">
    <source>
        <dbReference type="EMBL" id="QDZ10564.1"/>
    </source>
</evidence>